<dbReference type="SUPFAM" id="SSF88946">
    <property type="entry name" value="Sigma2 domain of RNA polymerase sigma factors"/>
    <property type="match status" value="1"/>
</dbReference>
<dbReference type="InterPro" id="IPR036388">
    <property type="entry name" value="WH-like_DNA-bd_sf"/>
</dbReference>
<dbReference type="SUPFAM" id="SSF88659">
    <property type="entry name" value="Sigma3 and sigma4 domains of RNA polymerase sigma factors"/>
    <property type="match status" value="1"/>
</dbReference>
<keyword evidence="3 6" id="KW-0731">Sigma factor</keyword>
<organism evidence="9">
    <name type="scientific">uncultured Sphingomonas sp</name>
    <dbReference type="NCBI Taxonomy" id="158754"/>
    <lineage>
        <taxon>Bacteria</taxon>
        <taxon>Pseudomonadati</taxon>
        <taxon>Pseudomonadota</taxon>
        <taxon>Alphaproteobacteria</taxon>
        <taxon>Sphingomonadales</taxon>
        <taxon>Sphingomonadaceae</taxon>
        <taxon>Sphingomonas</taxon>
        <taxon>environmental samples</taxon>
    </lineage>
</organism>
<feature type="domain" description="RNA polymerase sigma factor 70 region 4 type 2" evidence="8">
    <location>
        <begin position="132"/>
        <end position="184"/>
    </location>
</feature>
<dbReference type="NCBIfam" id="TIGR02937">
    <property type="entry name" value="sigma70-ECF"/>
    <property type="match status" value="1"/>
</dbReference>
<evidence type="ECO:0000259" key="8">
    <source>
        <dbReference type="Pfam" id="PF08281"/>
    </source>
</evidence>
<dbReference type="InterPro" id="IPR000838">
    <property type="entry name" value="RNA_pol_sigma70_ECF_CS"/>
</dbReference>
<dbReference type="GO" id="GO:0003677">
    <property type="term" value="F:DNA binding"/>
    <property type="evidence" value="ECO:0007669"/>
    <property type="project" value="UniProtKB-KW"/>
</dbReference>
<name>A0A6J4T7V2_9SPHN</name>
<evidence type="ECO:0000256" key="5">
    <source>
        <dbReference type="ARBA" id="ARBA00023163"/>
    </source>
</evidence>
<feature type="domain" description="RNA polymerase sigma-70 region 2" evidence="7">
    <location>
        <begin position="35"/>
        <end position="102"/>
    </location>
</feature>
<keyword evidence="2 6" id="KW-0805">Transcription regulation</keyword>
<reference evidence="9" key="1">
    <citation type="submission" date="2020-02" db="EMBL/GenBank/DDBJ databases">
        <authorList>
            <person name="Meier V. D."/>
        </authorList>
    </citation>
    <scope>NUCLEOTIDE SEQUENCE</scope>
    <source>
        <strain evidence="9">AVDCRST_MAG62</strain>
    </source>
</reference>
<proteinExistence type="inferred from homology"/>
<sequence>MDSADRPSRSAPQGRELVPVLRAVANGDRTALSVLYSRTSSKLYGICSRLLDNQAEAEDVLQEVYMTVWGKAGSFDEHKASPVTWLAVIARNKAIDRLRLRRTGTETLDAAQDVADDSASAIELIERDQDSRRLANCLDELEERQQLCIRAAFLDGASYPQLAERQGVPLGTMKSWIRRGLLRLKGCLEQ</sequence>
<evidence type="ECO:0000313" key="9">
    <source>
        <dbReference type="EMBL" id="CAA9516135.1"/>
    </source>
</evidence>
<keyword evidence="5 6" id="KW-0804">Transcription</keyword>
<dbReference type="GO" id="GO:0006352">
    <property type="term" value="P:DNA-templated transcription initiation"/>
    <property type="evidence" value="ECO:0007669"/>
    <property type="project" value="InterPro"/>
</dbReference>
<dbReference type="PROSITE" id="PS01063">
    <property type="entry name" value="SIGMA70_ECF"/>
    <property type="match status" value="1"/>
</dbReference>
<evidence type="ECO:0000256" key="3">
    <source>
        <dbReference type="ARBA" id="ARBA00023082"/>
    </source>
</evidence>
<accession>A0A6J4T7V2</accession>
<dbReference type="Gene3D" id="1.10.1740.10">
    <property type="match status" value="1"/>
</dbReference>
<dbReference type="CDD" id="cd06171">
    <property type="entry name" value="Sigma70_r4"/>
    <property type="match status" value="1"/>
</dbReference>
<dbReference type="GO" id="GO:0016987">
    <property type="term" value="F:sigma factor activity"/>
    <property type="evidence" value="ECO:0007669"/>
    <property type="project" value="UniProtKB-KW"/>
</dbReference>
<dbReference type="Gene3D" id="1.10.10.10">
    <property type="entry name" value="Winged helix-like DNA-binding domain superfamily/Winged helix DNA-binding domain"/>
    <property type="match status" value="1"/>
</dbReference>
<dbReference type="InterPro" id="IPR007627">
    <property type="entry name" value="RNA_pol_sigma70_r2"/>
</dbReference>
<protein>
    <recommendedName>
        <fullName evidence="6">RNA polymerase sigma factor</fullName>
    </recommendedName>
</protein>
<comment type="similarity">
    <text evidence="1 6">Belongs to the sigma-70 factor family. ECF subfamily.</text>
</comment>
<dbReference type="InterPro" id="IPR014284">
    <property type="entry name" value="RNA_pol_sigma-70_dom"/>
</dbReference>
<dbReference type="InterPro" id="IPR039425">
    <property type="entry name" value="RNA_pol_sigma-70-like"/>
</dbReference>
<keyword evidence="4 6" id="KW-0238">DNA-binding</keyword>
<evidence type="ECO:0000256" key="6">
    <source>
        <dbReference type="RuleBase" id="RU000716"/>
    </source>
</evidence>
<evidence type="ECO:0000256" key="1">
    <source>
        <dbReference type="ARBA" id="ARBA00010641"/>
    </source>
</evidence>
<dbReference type="Pfam" id="PF08281">
    <property type="entry name" value="Sigma70_r4_2"/>
    <property type="match status" value="1"/>
</dbReference>
<gene>
    <name evidence="9" type="ORF">AVDCRST_MAG62-822</name>
</gene>
<evidence type="ECO:0000256" key="4">
    <source>
        <dbReference type="ARBA" id="ARBA00023125"/>
    </source>
</evidence>
<dbReference type="PANTHER" id="PTHR43133:SF62">
    <property type="entry name" value="RNA POLYMERASE SIGMA FACTOR SIGZ"/>
    <property type="match status" value="1"/>
</dbReference>
<dbReference type="Pfam" id="PF04542">
    <property type="entry name" value="Sigma70_r2"/>
    <property type="match status" value="1"/>
</dbReference>
<dbReference type="InterPro" id="IPR013325">
    <property type="entry name" value="RNA_pol_sigma_r2"/>
</dbReference>
<dbReference type="InterPro" id="IPR013249">
    <property type="entry name" value="RNA_pol_sigma70_r4_t2"/>
</dbReference>
<dbReference type="InterPro" id="IPR013324">
    <property type="entry name" value="RNA_pol_sigma_r3/r4-like"/>
</dbReference>
<dbReference type="AlphaFoldDB" id="A0A6J4T7V2"/>
<evidence type="ECO:0000256" key="2">
    <source>
        <dbReference type="ARBA" id="ARBA00023015"/>
    </source>
</evidence>
<dbReference type="PANTHER" id="PTHR43133">
    <property type="entry name" value="RNA POLYMERASE ECF-TYPE SIGMA FACTO"/>
    <property type="match status" value="1"/>
</dbReference>
<dbReference type="EMBL" id="CADCWB010000101">
    <property type="protein sequence ID" value="CAA9516135.1"/>
    <property type="molecule type" value="Genomic_DNA"/>
</dbReference>
<evidence type="ECO:0000259" key="7">
    <source>
        <dbReference type="Pfam" id="PF04542"/>
    </source>
</evidence>